<dbReference type="OrthoDB" id="197155at2759"/>
<dbReference type="PANTHER" id="PTHR12406:SF7">
    <property type="entry name" value="PATATIN-LIKE PHOSPHOLIPASE DOMAIN-CONTAINING PROTEIN 4"/>
    <property type="match status" value="1"/>
</dbReference>
<dbReference type="PROSITE" id="PS51635">
    <property type="entry name" value="PNPLA"/>
    <property type="match status" value="1"/>
</dbReference>
<dbReference type="GO" id="GO:0005811">
    <property type="term" value="C:lipid droplet"/>
    <property type="evidence" value="ECO:0007669"/>
    <property type="project" value="TreeGrafter"/>
</dbReference>
<dbReference type="AlphaFoldDB" id="A0A834G515"/>
<dbReference type="InterPro" id="IPR002641">
    <property type="entry name" value="PNPLA_dom"/>
</dbReference>
<name>A0A834G515_RHOSS</name>
<dbReference type="EC" id="3.1.1.-" evidence="3"/>
<dbReference type="EMBL" id="WJXA01000011">
    <property type="protein sequence ID" value="KAF7126811.1"/>
    <property type="molecule type" value="Genomic_DNA"/>
</dbReference>
<feature type="short sequence motif" description="DGA/G" evidence="2">
    <location>
        <begin position="336"/>
        <end position="338"/>
    </location>
</feature>
<dbReference type="GO" id="GO:0055088">
    <property type="term" value="P:lipid homeostasis"/>
    <property type="evidence" value="ECO:0007669"/>
    <property type="project" value="TreeGrafter"/>
</dbReference>
<dbReference type="InterPro" id="IPR016035">
    <property type="entry name" value="Acyl_Trfase/lysoPLipase"/>
</dbReference>
<sequence length="434" mass="47144">MNPHQKRSLSSLIFTIQTHHHISKEPGVLVYVSLRHIDDVRLEDDGPDLPVALHLMHRRQRLEVPQPVLAPRDAETDHAPVVVEHIGREDLQQDCRCNLLPPTVATEAMLEVALEMKARSTGGGYEVALEMKTRSDGGGYDGSGSGDYGGGGGYGGRGDGGYGGGAEYISMQLDGCIFDGDEIGGDLVVSDSDLLFLHGDGKLEMPFVLTQDTTPLAGSSAGAIVCAVIASGASMQEALKATKILAKDCRLRGTAFRLGAVLRDVLDKFLPDDVHTRSNGRVRVAVTQILWRPRGLLIDQFDSKEDFINALFTSSFIPGYLAPRPATMFRNKLCVDGALTLFMPPTSATQTIRVCAFPASRLGYEGIGISPDCNPENRATPRELFNWALEPAEDRILDKLFEDGYSDAAVWAKQNPVEEIVQDDQPHMENDAVS</sequence>
<accession>A0A834G515</accession>
<evidence type="ECO:0000259" key="4">
    <source>
        <dbReference type="PROSITE" id="PS51635"/>
    </source>
</evidence>
<dbReference type="Pfam" id="PF01734">
    <property type="entry name" value="Patatin"/>
    <property type="match status" value="1"/>
</dbReference>
<protein>
    <recommendedName>
        <fullName evidence="3">Patatin</fullName>
        <ecNumber evidence="3">3.1.1.-</ecNumber>
    </recommendedName>
</protein>
<evidence type="ECO:0000256" key="1">
    <source>
        <dbReference type="ARBA" id="ARBA00023098"/>
    </source>
</evidence>
<proteinExistence type="inferred from homology"/>
<dbReference type="InterPro" id="IPR033562">
    <property type="entry name" value="PLPL"/>
</dbReference>
<evidence type="ECO:0000256" key="2">
    <source>
        <dbReference type="PROSITE-ProRule" id="PRU01161"/>
    </source>
</evidence>
<evidence type="ECO:0000313" key="5">
    <source>
        <dbReference type="EMBL" id="KAF7126811.1"/>
    </source>
</evidence>
<comment type="caution">
    <text evidence="2">Lacks conserved residue(s) required for the propagation of feature annotation.</text>
</comment>
<dbReference type="GO" id="GO:0016020">
    <property type="term" value="C:membrane"/>
    <property type="evidence" value="ECO:0007669"/>
    <property type="project" value="TreeGrafter"/>
</dbReference>
<dbReference type="Proteomes" id="UP000626092">
    <property type="component" value="Unassembled WGS sequence"/>
</dbReference>
<reference evidence="5" key="1">
    <citation type="submission" date="2019-11" db="EMBL/GenBank/DDBJ databases">
        <authorList>
            <person name="Liu Y."/>
            <person name="Hou J."/>
            <person name="Li T.-Q."/>
            <person name="Guan C.-H."/>
            <person name="Wu X."/>
            <person name="Wu H.-Z."/>
            <person name="Ling F."/>
            <person name="Zhang R."/>
            <person name="Shi X.-G."/>
            <person name="Ren J.-P."/>
            <person name="Chen E.-F."/>
            <person name="Sun J.-M."/>
        </authorList>
    </citation>
    <scope>NUCLEOTIDE SEQUENCE</scope>
    <source>
        <strain evidence="5">Adult_tree_wgs_1</strain>
        <tissue evidence="5">Leaves</tissue>
    </source>
</reference>
<feature type="active site" description="Nucleophile" evidence="2">
    <location>
        <position position="220"/>
    </location>
</feature>
<comment type="caution">
    <text evidence="5">The sequence shown here is derived from an EMBL/GenBank/DDBJ whole genome shotgun (WGS) entry which is preliminary data.</text>
</comment>
<dbReference type="PANTHER" id="PTHR12406">
    <property type="entry name" value="CALCIUM-INDEPENDENT PHOSPHOLIPASE A2 IPLA2 -RELATED"/>
    <property type="match status" value="1"/>
</dbReference>
<comment type="domain">
    <text evidence="3">The nitrogen atoms of the two glycine residues in the GGXR motif define the oxyanion hole, and stabilize the oxyanion that forms during the nucleophilic attack by the catalytic serine during substrate cleavage.</text>
</comment>
<keyword evidence="2 3" id="KW-0442">Lipid degradation</keyword>
<dbReference type="CDD" id="cd07224">
    <property type="entry name" value="Pat_like"/>
    <property type="match status" value="1"/>
</dbReference>
<dbReference type="SUPFAM" id="SSF52151">
    <property type="entry name" value="FabD/lysophospholipase-like"/>
    <property type="match status" value="1"/>
</dbReference>
<gene>
    <name evidence="5" type="ORF">RHSIM_Rhsim11G0130300</name>
</gene>
<keyword evidence="1 2" id="KW-0443">Lipid metabolism</keyword>
<evidence type="ECO:0000313" key="6">
    <source>
        <dbReference type="Proteomes" id="UP000626092"/>
    </source>
</evidence>
<feature type="active site" description="Proton acceptor" evidence="2">
    <location>
        <position position="336"/>
    </location>
</feature>
<organism evidence="5 6">
    <name type="scientific">Rhododendron simsii</name>
    <name type="common">Sims's rhododendron</name>
    <dbReference type="NCBI Taxonomy" id="118357"/>
    <lineage>
        <taxon>Eukaryota</taxon>
        <taxon>Viridiplantae</taxon>
        <taxon>Streptophyta</taxon>
        <taxon>Embryophyta</taxon>
        <taxon>Tracheophyta</taxon>
        <taxon>Spermatophyta</taxon>
        <taxon>Magnoliopsida</taxon>
        <taxon>eudicotyledons</taxon>
        <taxon>Gunneridae</taxon>
        <taxon>Pentapetalae</taxon>
        <taxon>asterids</taxon>
        <taxon>Ericales</taxon>
        <taxon>Ericaceae</taxon>
        <taxon>Ericoideae</taxon>
        <taxon>Rhodoreae</taxon>
        <taxon>Rhododendron</taxon>
    </lineage>
</organism>
<keyword evidence="6" id="KW-1185">Reference proteome</keyword>
<feature type="domain" description="PNPLA" evidence="4">
    <location>
        <begin position="171"/>
        <end position="350"/>
    </location>
</feature>
<evidence type="ECO:0000256" key="3">
    <source>
        <dbReference type="RuleBase" id="RU361262"/>
    </source>
</evidence>
<dbReference type="GO" id="GO:0005737">
    <property type="term" value="C:cytoplasm"/>
    <property type="evidence" value="ECO:0007669"/>
    <property type="project" value="TreeGrafter"/>
</dbReference>
<dbReference type="GO" id="GO:0019433">
    <property type="term" value="P:triglyceride catabolic process"/>
    <property type="evidence" value="ECO:0007669"/>
    <property type="project" value="TreeGrafter"/>
</dbReference>
<comment type="similarity">
    <text evidence="3">Belongs to the patatin family.</text>
</comment>
<feature type="short sequence motif" description="GXSXG" evidence="2">
    <location>
        <begin position="218"/>
        <end position="222"/>
    </location>
</feature>
<dbReference type="GO" id="GO:0004806">
    <property type="term" value="F:triacylglycerol lipase activity"/>
    <property type="evidence" value="ECO:0007669"/>
    <property type="project" value="TreeGrafter"/>
</dbReference>
<comment type="function">
    <text evidence="3">Lipolytic acyl hydrolase (LAH).</text>
</comment>
<keyword evidence="2 3" id="KW-0378">Hydrolase</keyword>